<dbReference type="RefSeq" id="WP_259650886.1">
    <property type="nucleotide sequence ID" value="NZ_BPFB01000014.1"/>
</dbReference>
<keyword evidence="1" id="KW-0732">Signal</keyword>
<dbReference type="EMBL" id="BPFB01000014">
    <property type="protein sequence ID" value="GIU45936.1"/>
    <property type="molecule type" value="Genomic_DNA"/>
</dbReference>
<evidence type="ECO:0000313" key="3">
    <source>
        <dbReference type="Proteomes" id="UP000761574"/>
    </source>
</evidence>
<comment type="caution">
    <text evidence="2">The sequence shown here is derived from an EMBL/GenBank/DDBJ whole genome shotgun (WGS) entry which is preliminary data.</text>
</comment>
<organism evidence="2 3">
    <name type="scientific">Shewanella algidipiscicola</name>
    <dbReference type="NCBI Taxonomy" id="614070"/>
    <lineage>
        <taxon>Bacteria</taxon>
        <taxon>Pseudomonadati</taxon>
        <taxon>Pseudomonadota</taxon>
        <taxon>Gammaproteobacteria</taxon>
        <taxon>Alteromonadales</taxon>
        <taxon>Shewanellaceae</taxon>
        <taxon>Shewanella</taxon>
    </lineage>
</organism>
<feature type="signal peptide" evidence="1">
    <location>
        <begin position="1"/>
        <end position="18"/>
    </location>
</feature>
<feature type="chain" id="PRO_5047518850" evidence="1">
    <location>
        <begin position="19"/>
        <end position="111"/>
    </location>
</feature>
<dbReference type="Proteomes" id="UP000761574">
    <property type="component" value="Unassembled WGS sequence"/>
</dbReference>
<name>A0ABQ4PEK1_9GAMM</name>
<gene>
    <name evidence="2" type="ORF">TUM4630_15230</name>
</gene>
<proteinExistence type="predicted"/>
<evidence type="ECO:0000256" key="1">
    <source>
        <dbReference type="SAM" id="SignalP"/>
    </source>
</evidence>
<evidence type="ECO:0000313" key="2">
    <source>
        <dbReference type="EMBL" id="GIU45936.1"/>
    </source>
</evidence>
<reference evidence="2 3" key="1">
    <citation type="submission" date="2021-05" db="EMBL/GenBank/DDBJ databases">
        <title>Molecular characterization for Shewanella algae harboring chromosomal blaOXA-55-like strains isolated from clinical and environment sample.</title>
        <authorList>
            <person name="Ohama Y."/>
            <person name="Aoki K."/>
            <person name="Harada S."/>
            <person name="Moriya K."/>
            <person name="Ishii Y."/>
            <person name="Tateda K."/>
        </authorList>
    </citation>
    <scope>NUCLEOTIDE SEQUENCE [LARGE SCALE GENOMIC DNA]</scope>
    <source>
        <strain evidence="2 3">LMG 23746</strain>
    </source>
</reference>
<keyword evidence="3" id="KW-1185">Reference proteome</keyword>
<accession>A0ABQ4PEK1</accession>
<protein>
    <submittedName>
        <fullName evidence="2">Uncharacterized protein</fullName>
    </submittedName>
</protein>
<sequence length="111" mass="12330">MKSVLLLILTLSINVAWGCEGSLQHQQQTQQQLGIMVQSIANAIDSPSLTSVEPLVRYGTDSRYYVMIRGWIVQELAGVESQLAAQGNNADPMLVNKAKYLKISLRRIDLE</sequence>